<evidence type="ECO:0000313" key="2">
    <source>
        <dbReference type="Proteomes" id="UP000325161"/>
    </source>
</evidence>
<dbReference type="EMBL" id="CP043046">
    <property type="protein sequence ID" value="QEI07020.1"/>
    <property type="molecule type" value="Genomic_DNA"/>
</dbReference>
<dbReference type="AlphaFoldDB" id="A0A5C0B1K4"/>
<evidence type="ECO:0000313" key="1">
    <source>
        <dbReference type="EMBL" id="QEI07020.1"/>
    </source>
</evidence>
<dbReference type="OrthoDB" id="8963422at2"/>
<gene>
    <name evidence="1" type="ORF">FXN63_15120</name>
</gene>
<dbReference type="RefSeq" id="WP_148816067.1">
    <property type="nucleotide sequence ID" value="NZ_CP043046.1"/>
</dbReference>
<proteinExistence type="predicted"/>
<dbReference type="KEGG" id="pacr:FXN63_15120"/>
<dbReference type="InterPro" id="IPR022798">
    <property type="entry name" value="BcsD_bac"/>
</dbReference>
<reference evidence="1 2" key="1">
    <citation type="submission" date="2019-08" db="EMBL/GenBank/DDBJ databases">
        <title>Amphibian skin-associated Pigmentiphaga: genome sequence and occurrence across geography and hosts.</title>
        <authorList>
            <person name="Bletz M.C."/>
            <person name="Bunk B."/>
            <person name="Sproeer C."/>
            <person name="Biwer P."/>
            <person name="Reiter S."/>
            <person name="Rabemananjara F.C.E."/>
            <person name="Schulz S."/>
            <person name="Overmann J."/>
            <person name="Vences M."/>
        </authorList>
    </citation>
    <scope>NUCLEOTIDE SEQUENCE [LARGE SCALE GENOMIC DNA]</scope>
    <source>
        <strain evidence="1 2">Mada1488</strain>
    </source>
</reference>
<keyword evidence="2" id="KW-1185">Reference proteome</keyword>
<protein>
    <submittedName>
        <fullName evidence="1">Cellulose synthase</fullName>
    </submittedName>
</protein>
<dbReference type="InterPro" id="IPR038470">
    <property type="entry name" value="Cellsynth_D_sf"/>
</dbReference>
<dbReference type="GO" id="GO:0030244">
    <property type="term" value="P:cellulose biosynthetic process"/>
    <property type="evidence" value="ECO:0007669"/>
    <property type="project" value="InterPro"/>
</dbReference>
<accession>A0A5C0B1K4</accession>
<dbReference type="Pfam" id="PF03500">
    <property type="entry name" value="Cellsynth_D"/>
    <property type="match status" value="1"/>
</dbReference>
<sequence length="151" mass="16930">MNSSIVEYLSDRQCSRQWKSFLGALAEEFSTQLDPADLRALMHRVGARFASQITLDSCQTVDDMQFAMSKVWVGLDWGWVAVEEAPDHLRITHNCAPLRSAFGQDALSWTPAFLEGVYQGWFQQQGSGAALTVKQHTEPDMAGCVEYRLGR</sequence>
<name>A0A5C0B1K4_9BURK</name>
<organism evidence="1 2">
    <name type="scientific">Pigmentiphaga aceris</name>
    <dbReference type="NCBI Taxonomy" id="1940612"/>
    <lineage>
        <taxon>Bacteria</taxon>
        <taxon>Pseudomonadati</taxon>
        <taxon>Pseudomonadota</taxon>
        <taxon>Betaproteobacteria</taxon>
        <taxon>Burkholderiales</taxon>
        <taxon>Alcaligenaceae</taxon>
        <taxon>Pigmentiphaga</taxon>
    </lineage>
</organism>
<dbReference type="Proteomes" id="UP000325161">
    <property type="component" value="Chromosome"/>
</dbReference>
<dbReference type="Gene3D" id="3.30.70.2590">
    <property type="match status" value="1"/>
</dbReference>